<reference evidence="1" key="1">
    <citation type="submission" date="2018-05" db="EMBL/GenBank/DDBJ databases">
        <title>Draft genome of Mucuna pruriens seed.</title>
        <authorList>
            <person name="Nnadi N.E."/>
            <person name="Vos R."/>
            <person name="Hasami M.H."/>
            <person name="Devisetty U.K."/>
            <person name="Aguiy J.C."/>
        </authorList>
    </citation>
    <scope>NUCLEOTIDE SEQUENCE [LARGE SCALE GENOMIC DNA]</scope>
    <source>
        <strain evidence="1">JCA_2017</strain>
    </source>
</reference>
<feature type="non-terminal residue" evidence="1">
    <location>
        <position position="1"/>
    </location>
</feature>
<name>A0A371G579_MUCPR</name>
<gene>
    <name evidence="1" type="ORF">CR513_33101</name>
</gene>
<evidence type="ECO:0000313" key="2">
    <source>
        <dbReference type="Proteomes" id="UP000257109"/>
    </source>
</evidence>
<dbReference type="OrthoDB" id="1751726at2759"/>
<organism evidence="1 2">
    <name type="scientific">Mucuna pruriens</name>
    <name type="common">Velvet bean</name>
    <name type="synonym">Dolichos pruriens</name>
    <dbReference type="NCBI Taxonomy" id="157652"/>
    <lineage>
        <taxon>Eukaryota</taxon>
        <taxon>Viridiplantae</taxon>
        <taxon>Streptophyta</taxon>
        <taxon>Embryophyta</taxon>
        <taxon>Tracheophyta</taxon>
        <taxon>Spermatophyta</taxon>
        <taxon>Magnoliopsida</taxon>
        <taxon>eudicotyledons</taxon>
        <taxon>Gunneridae</taxon>
        <taxon>Pentapetalae</taxon>
        <taxon>rosids</taxon>
        <taxon>fabids</taxon>
        <taxon>Fabales</taxon>
        <taxon>Fabaceae</taxon>
        <taxon>Papilionoideae</taxon>
        <taxon>50 kb inversion clade</taxon>
        <taxon>NPAAA clade</taxon>
        <taxon>indigoferoid/millettioid clade</taxon>
        <taxon>Phaseoleae</taxon>
        <taxon>Mucuna</taxon>
    </lineage>
</organism>
<dbReference type="EMBL" id="QJKJ01006730">
    <property type="protein sequence ID" value="RDX85677.1"/>
    <property type="molecule type" value="Genomic_DNA"/>
</dbReference>
<protein>
    <submittedName>
        <fullName evidence="1">Uncharacterized protein</fullName>
    </submittedName>
</protein>
<proteinExistence type="predicted"/>
<comment type="caution">
    <text evidence="1">The sequence shown here is derived from an EMBL/GenBank/DDBJ whole genome shotgun (WGS) entry which is preliminary data.</text>
</comment>
<evidence type="ECO:0000313" key="1">
    <source>
        <dbReference type="EMBL" id="RDX85677.1"/>
    </source>
</evidence>
<dbReference type="AlphaFoldDB" id="A0A371G579"/>
<accession>A0A371G579</accession>
<dbReference type="Proteomes" id="UP000257109">
    <property type="component" value="Unassembled WGS sequence"/>
</dbReference>
<sequence>MEDMWAKKVELPDFVGIDPIGGIDRAEKFFEEHEIYPSDMLQRAFMSMEGEKQCFGFNLGAKRTSLQTGSHFPWLFRAQMEYLVEKLMLGSQETNPDSWKVVEIRDETVLDVAVLMGMKLTIRN</sequence>
<keyword evidence="2" id="KW-1185">Reference proteome</keyword>